<evidence type="ECO:0000259" key="1">
    <source>
        <dbReference type="Pfam" id="PF01272"/>
    </source>
</evidence>
<dbReference type="GO" id="GO:0003746">
    <property type="term" value="F:translation elongation factor activity"/>
    <property type="evidence" value="ECO:0007669"/>
    <property type="project" value="UniProtKB-KW"/>
</dbReference>
<protein>
    <submittedName>
        <fullName evidence="2">Transcription elongation factor GreA</fullName>
    </submittedName>
</protein>
<dbReference type="GO" id="GO:0003677">
    <property type="term" value="F:DNA binding"/>
    <property type="evidence" value="ECO:0007669"/>
    <property type="project" value="InterPro"/>
</dbReference>
<dbReference type="SUPFAM" id="SSF54534">
    <property type="entry name" value="FKBP-like"/>
    <property type="match status" value="1"/>
</dbReference>
<dbReference type="Gene3D" id="3.10.50.30">
    <property type="entry name" value="Transcription elongation factor, GreA/GreB, C-terminal domain"/>
    <property type="match status" value="1"/>
</dbReference>
<name>A0A517ZXW4_9PLAN</name>
<evidence type="ECO:0000313" key="3">
    <source>
        <dbReference type="Proteomes" id="UP000319383"/>
    </source>
</evidence>
<gene>
    <name evidence="2" type="primary">greA_2</name>
    <name evidence="2" type="ORF">Mal52_58510</name>
</gene>
<dbReference type="InterPro" id="IPR036953">
    <property type="entry name" value="GreA/GreB_C_sf"/>
</dbReference>
<dbReference type="OrthoDB" id="5511940at2"/>
<organism evidence="2 3">
    <name type="scientific">Symmachiella dynata</name>
    <dbReference type="NCBI Taxonomy" id="2527995"/>
    <lineage>
        <taxon>Bacteria</taxon>
        <taxon>Pseudomonadati</taxon>
        <taxon>Planctomycetota</taxon>
        <taxon>Planctomycetia</taxon>
        <taxon>Planctomycetales</taxon>
        <taxon>Planctomycetaceae</taxon>
        <taxon>Symmachiella</taxon>
    </lineage>
</organism>
<dbReference type="PANTHER" id="PTHR30437:SF4">
    <property type="entry name" value="TRANSCRIPTION ELONGATION FACTOR GREA"/>
    <property type="match status" value="1"/>
</dbReference>
<keyword evidence="3" id="KW-1185">Reference proteome</keyword>
<reference evidence="2 3" key="1">
    <citation type="submission" date="2019-02" db="EMBL/GenBank/DDBJ databases">
        <title>Deep-cultivation of Planctomycetes and their phenomic and genomic characterization uncovers novel biology.</title>
        <authorList>
            <person name="Wiegand S."/>
            <person name="Jogler M."/>
            <person name="Boedeker C."/>
            <person name="Pinto D."/>
            <person name="Vollmers J."/>
            <person name="Rivas-Marin E."/>
            <person name="Kohn T."/>
            <person name="Peeters S.H."/>
            <person name="Heuer A."/>
            <person name="Rast P."/>
            <person name="Oberbeckmann S."/>
            <person name="Bunk B."/>
            <person name="Jeske O."/>
            <person name="Meyerdierks A."/>
            <person name="Storesund J.E."/>
            <person name="Kallscheuer N."/>
            <person name="Luecker S."/>
            <person name="Lage O.M."/>
            <person name="Pohl T."/>
            <person name="Merkel B.J."/>
            <person name="Hornburger P."/>
            <person name="Mueller R.-W."/>
            <person name="Bruemmer F."/>
            <person name="Labrenz M."/>
            <person name="Spormann A.M."/>
            <person name="Op den Camp H."/>
            <person name="Overmann J."/>
            <person name="Amann R."/>
            <person name="Jetten M.S.M."/>
            <person name="Mascher T."/>
            <person name="Medema M.H."/>
            <person name="Devos D.P."/>
            <person name="Kaster A.-K."/>
            <person name="Ovreas L."/>
            <person name="Rohde M."/>
            <person name="Galperin M.Y."/>
            <person name="Jogler C."/>
        </authorList>
    </citation>
    <scope>NUCLEOTIDE SEQUENCE [LARGE SCALE GENOMIC DNA]</scope>
    <source>
        <strain evidence="2 3">Mal52</strain>
    </source>
</reference>
<dbReference type="InterPro" id="IPR001437">
    <property type="entry name" value="Tscrpt_elong_fac_GreA/B_C"/>
</dbReference>
<dbReference type="Proteomes" id="UP000319383">
    <property type="component" value="Chromosome"/>
</dbReference>
<dbReference type="EMBL" id="CP036276">
    <property type="protein sequence ID" value="QDU47322.1"/>
    <property type="molecule type" value="Genomic_DNA"/>
</dbReference>
<proteinExistence type="predicted"/>
<dbReference type="KEGG" id="sdyn:Mal52_58510"/>
<dbReference type="GO" id="GO:0070063">
    <property type="term" value="F:RNA polymerase binding"/>
    <property type="evidence" value="ECO:0007669"/>
    <property type="project" value="InterPro"/>
</dbReference>
<sequence length="82" mass="8615">MHENSDSVVDVGNWVNLTGFEPGAEEEKIYIVDDAAAQPAELKVGKSSPLAQALLGKQVGDEFSFQTPAGNVQLTVTATGQP</sequence>
<dbReference type="PANTHER" id="PTHR30437">
    <property type="entry name" value="TRANSCRIPTION ELONGATION FACTOR GREA"/>
    <property type="match status" value="1"/>
</dbReference>
<keyword evidence="2" id="KW-0251">Elongation factor</keyword>
<dbReference type="InterPro" id="IPR023459">
    <property type="entry name" value="Tscrpt_elong_fac_GreA/B_fam"/>
</dbReference>
<feature type="domain" description="Transcription elongation factor GreA/GreB C-terminal" evidence="1">
    <location>
        <begin position="6"/>
        <end position="78"/>
    </location>
</feature>
<dbReference type="Pfam" id="PF01272">
    <property type="entry name" value="GreA_GreB"/>
    <property type="match status" value="1"/>
</dbReference>
<dbReference type="GO" id="GO:0006354">
    <property type="term" value="P:DNA-templated transcription elongation"/>
    <property type="evidence" value="ECO:0007669"/>
    <property type="project" value="TreeGrafter"/>
</dbReference>
<dbReference type="AlphaFoldDB" id="A0A517ZXW4"/>
<dbReference type="RefSeq" id="WP_145380125.1">
    <property type="nucleotide sequence ID" value="NZ_CAXBED010000100.1"/>
</dbReference>
<accession>A0A517ZXW4</accession>
<keyword evidence="2" id="KW-0648">Protein biosynthesis</keyword>
<dbReference type="GO" id="GO:0032784">
    <property type="term" value="P:regulation of DNA-templated transcription elongation"/>
    <property type="evidence" value="ECO:0007669"/>
    <property type="project" value="InterPro"/>
</dbReference>
<evidence type="ECO:0000313" key="2">
    <source>
        <dbReference type="EMBL" id="QDU47322.1"/>
    </source>
</evidence>